<feature type="compositionally biased region" description="Low complexity" evidence="11">
    <location>
        <begin position="525"/>
        <end position="540"/>
    </location>
</feature>
<keyword evidence="16" id="KW-1185">Reference proteome</keyword>
<feature type="compositionally biased region" description="Basic and acidic residues" evidence="11">
    <location>
        <begin position="1057"/>
        <end position="1075"/>
    </location>
</feature>
<keyword evidence="5" id="KW-0964">Secreted</keyword>
<feature type="region of interest" description="Disordered" evidence="11">
    <location>
        <begin position="1510"/>
        <end position="1613"/>
    </location>
</feature>
<evidence type="ECO:0000256" key="4">
    <source>
        <dbReference type="ARBA" id="ARBA00009743"/>
    </source>
</evidence>
<feature type="region of interest" description="Disordered" evidence="11">
    <location>
        <begin position="1230"/>
        <end position="1397"/>
    </location>
</feature>
<accession>A0AAD9AFD3</accession>
<feature type="region of interest" description="Disordered" evidence="11">
    <location>
        <begin position="1423"/>
        <end position="1490"/>
    </location>
</feature>
<protein>
    <recommendedName>
        <fullName evidence="10">Alpha-galactosidase</fullName>
        <ecNumber evidence="10">3.2.1.22</ecNumber>
    </recommendedName>
    <alternativeName>
        <fullName evidence="10">Melibiase</fullName>
    </alternativeName>
</protein>
<feature type="compositionally biased region" description="Basic and acidic residues" evidence="11">
    <location>
        <begin position="1304"/>
        <end position="1313"/>
    </location>
</feature>
<feature type="compositionally biased region" description="Polar residues" evidence="11">
    <location>
        <begin position="1463"/>
        <end position="1473"/>
    </location>
</feature>
<comment type="similarity">
    <text evidence="4 10">Belongs to the glycosyl hydrolase 27 family.</text>
</comment>
<dbReference type="InterPro" id="IPR013785">
    <property type="entry name" value="Aldolase_TIM"/>
</dbReference>
<feature type="compositionally biased region" description="Polar residues" evidence="11">
    <location>
        <begin position="1230"/>
        <end position="1244"/>
    </location>
</feature>
<evidence type="ECO:0000259" key="14">
    <source>
        <dbReference type="Pfam" id="PF17801"/>
    </source>
</evidence>
<keyword evidence="12" id="KW-0472">Membrane</keyword>
<organism evidence="15 16">
    <name type="scientific">Colletotrichum chrysophilum</name>
    <dbReference type="NCBI Taxonomy" id="1836956"/>
    <lineage>
        <taxon>Eukaryota</taxon>
        <taxon>Fungi</taxon>
        <taxon>Dikarya</taxon>
        <taxon>Ascomycota</taxon>
        <taxon>Pezizomycotina</taxon>
        <taxon>Sordariomycetes</taxon>
        <taxon>Hypocreomycetidae</taxon>
        <taxon>Glomerellales</taxon>
        <taxon>Glomerellaceae</taxon>
        <taxon>Colletotrichum</taxon>
        <taxon>Colletotrichum gloeosporioides species complex</taxon>
    </lineage>
</organism>
<feature type="compositionally biased region" description="Low complexity" evidence="11">
    <location>
        <begin position="1143"/>
        <end position="1154"/>
    </location>
</feature>
<dbReference type="InterPro" id="IPR017853">
    <property type="entry name" value="GH"/>
</dbReference>
<dbReference type="SUPFAM" id="SSF51011">
    <property type="entry name" value="Glycosyl hydrolase domain"/>
    <property type="match status" value="1"/>
</dbReference>
<feature type="chain" id="PRO_5042057989" description="Alpha-galactosidase" evidence="13">
    <location>
        <begin position="24"/>
        <end position="1613"/>
    </location>
</feature>
<dbReference type="SUPFAM" id="SSF51445">
    <property type="entry name" value="(Trans)glycosidases"/>
    <property type="match status" value="1"/>
</dbReference>
<evidence type="ECO:0000256" key="1">
    <source>
        <dbReference type="ARBA" id="ARBA00001255"/>
    </source>
</evidence>
<feature type="compositionally biased region" description="Polar residues" evidence="11">
    <location>
        <begin position="1373"/>
        <end position="1382"/>
    </location>
</feature>
<feature type="region of interest" description="Disordered" evidence="11">
    <location>
        <begin position="991"/>
        <end position="1117"/>
    </location>
</feature>
<feature type="compositionally biased region" description="Low complexity" evidence="11">
    <location>
        <begin position="1383"/>
        <end position="1392"/>
    </location>
</feature>
<dbReference type="PROSITE" id="PS00512">
    <property type="entry name" value="ALPHA_GALACTOSIDASE"/>
    <property type="match status" value="1"/>
</dbReference>
<feature type="compositionally biased region" description="Basic and acidic residues" evidence="11">
    <location>
        <begin position="1245"/>
        <end position="1254"/>
    </location>
</feature>
<feature type="region of interest" description="Disordered" evidence="11">
    <location>
        <begin position="1195"/>
        <end position="1214"/>
    </location>
</feature>
<evidence type="ECO:0000256" key="6">
    <source>
        <dbReference type="ARBA" id="ARBA00022729"/>
    </source>
</evidence>
<dbReference type="InterPro" id="IPR041233">
    <property type="entry name" value="Melibiase_C"/>
</dbReference>
<feature type="region of interest" description="Disordered" evidence="11">
    <location>
        <begin position="218"/>
        <end position="237"/>
    </location>
</feature>
<evidence type="ECO:0000256" key="13">
    <source>
        <dbReference type="SAM" id="SignalP"/>
    </source>
</evidence>
<sequence>MGREVMSKVAGLVVFLFIAGIVARQWDWDGFGTCPDSSSPLRMRAQKVILPLAAAGPASALVSRDGVTGRLPALGWSSWNEFGCDINETVFVGVAQLMVDLGLKDLGYEYVNIDDCWSDKELRRDNVTKEIVVDAEKFPLGMKHMVDRIHDMGLKVGIYSDAGTSTCGGYEGSLGYEEIDAATFAKWGIDYLKYDNCNVPESWFDDWKYVPELWLGGPPNENQDNGDPVNSKTGLPAPAGYDWSTSQTAERYRRMRDALLAQDRTIEYSLCAWGHAHVEAWGNETGHSWRMWGDIYPEWLGQHQWSWGLMPILNHAAFWSSAQVNGFWGHGDWDMLEVGNGNLTLAESRSHFAFWAALKSPLIIGTRLEGIAPEVLEILVNKELVAFNQDGVFGQAAQPYKWGVNPDGTWNITHPAEFWAGESVEGTHVFVLNTLEGTEEKTVVFGEVPGLEAGRKYAVHDMWTGKDLGVFEDEVTVEIASHDTAALRINEVQCKKRSLGRAMKWLYPRKGAHTMTSLFPREDAPGTTTQPAAPTASSTATSGMTLPLLLAIAIGGGVLLFICLAFLLIALAGRRHRAAAAARSDNSNSNPNSASCSPRTDAECGASEAGDRSPRTPSPRPRRLTKAKPGSRDGRSRSYMDMAEIQHQRRQHQHRSLASIIGLPRSKTFNVFGNSDAEGGQQRGGHLRRNNSWIDEDAIHGPRVQKDDRRLSIRDSFILRTPTLPDFSTFKEEEAFASELGGDGGGGGQYAITQPRPVSLPAPRGNPPRIPLPRTASYELAERLAAAARGGPPVPAPSLQGPRPAPLPRLRHKTTESDLAEILRSTEERLMNGTPSNSRPATRQRANSASAGSSVRTPRGSPTKGGSPTKSGSPVKMLGLTSGSPVRMVPRSASGSPVRMVSGSPVRMAPRSLSGSPVRMVPRSPTKPPSPIKFESSPERSVVIHHVGQALDASAQLQLQHQLQQQQIQQQQFRQSLHQQQMQQQLQLQQLQRQQQRTRTPSPHKRMVAPVLVQTPVHNHRRNTSQSSAVSDADSLFGETTPEVEHVLPTGLSSPSRRSDHESPGSKGEKPEERCMSMTSLGSNASSSLSTLYSVNEPEDDSKTGGQGGGIIRGRKPKGLTIDTAICDPFISPPIVPPRSPKRQSSSLPPLRRISPPEDKTLIEPPFNSRSASNSPVPRPLDVVKRSSVVERDGGRLSMMLPSDDFAPSPETIRPKSVASMKPVFLVSSTSVASMKASPGTSPEDNNRRPEMPNKRATFGQKPVFPPPLNLRPGYGSPNRDALTMGSAGGGFTNSGTSPTLRSTARDSLDSRGSHSPTRRPIPSPELPSEARHGSPTPGRYKRRGMASSPIRERMQSRQPANPRDNRTDKVIPSTSCPSIVLNSNSSSANSSPKRGSFQHRDFAVMGLQSTVAQLRRMNSQMSTLSAGSSVSDPDSPTLPNFRGGGFSPDRSNSRISKIGRQNYLSLGLSQSQKAKRNPRGASIKGARNSIAVIKSRPGGSGRLDELKAAVEEKENENEEEEEAERPHSIIRGPRPLNPTPRSAVRGAARASTGMLESPTRRAWIDAEEKVDKGKQKNEEDGGGSRLKVMEVSPRKVSDGMAGPSRSGSNLRI</sequence>
<dbReference type="InterPro" id="IPR013780">
    <property type="entry name" value="Glyco_hydro_b"/>
</dbReference>
<dbReference type="GO" id="GO:0005576">
    <property type="term" value="C:extracellular region"/>
    <property type="evidence" value="ECO:0007669"/>
    <property type="project" value="UniProtKB-SubCell"/>
</dbReference>
<keyword evidence="8" id="KW-0325">Glycoprotein</keyword>
<feature type="compositionally biased region" description="Low complexity" evidence="11">
    <location>
        <begin position="580"/>
        <end position="597"/>
    </location>
</feature>
<feature type="transmembrane region" description="Helical" evidence="12">
    <location>
        <begin position="548"/>
        <end position="573"/>
    </location>
</feature>
<feature type="compositionally biased region" description="Polar residues" evidence="11">
    <location>
        <begin position="833"/>
        <end position="856"/>
    </location>
</feature>
<dbReference type="Gene3D" id="2.60.40.1180">
    <property type="entry name" value="Golgi alpha-mannosidase II"/>
    <property type="match status" value="1"/>
</dbReference>
<comment type="catalytic activity">
    <reaction evidence="1 10">
        <text>Hydrolysis of terminal, non-reducing alpha-D-galactose residues in alpha-D-galactosides, including galactose oligosaccharides, galactomannans and galactolipids.</text>
        <dbReference type="EC" id="3.2.1.22"/>
    </reaction>
</comment>
<gene>
    <name evidence="15" type="ORF">CCHR01_10221</name>
</gene>
<evidence type="ECO:0000256" key="3">
    <source>
        <dbReference type="ARBA" id="ARBA00004613"/>
    </source>
</evidence>
<dbReference type="PRINTS" id="PR00740">
    <property type="entry name" value="GLHYDRLASE27"/>
</dbReference>
<dbReference type="PANTHER" id="PTHR11452:SF61">
    <property type="entry name" value="ALPHA-GALACTOSIDASE B-RELATED"/>
    <property type="match status" value="1"/>
</dbReference>
<evidence type="ECO:0000256" key="7">
    <source>
        <dbReference type="ARBA" id="ARBA00022801"/>
    </source>
</evidence>
<dbReference type="InterPro" id="IPR002241">
    <property type="entry name" value="Glyco_hydro_27"/>
</dbReference>
<evidence type="ECO:0000313" key="16">
    <source>
        <dbReference type="Proteomes" id="UP001243330"/>
    </source>
</evidence>
<feature type="region of interest" description="Disordered" evidence="11">
    <location>
        <begin position="580"/>
        <end position="637"/>
    </location>
</feature>
<feature type="compositionally biased region" description="Basic and acidic residues" evidence="11">
    <location>
        <begin position="1559"/>
        <end position="1580"/>
    </location>
</feature>
<keyword evidence="12" id="KW-0812">Transmembrane</keyword>
<keyword evidence="9 10" id="KW-0326">Glycosidase</keyword>
<feature type="compositionally biased region" description="Polar residues" evidence="11">
    <location>
        <begin position="1294"/>
        <end position="1303"/>
    </location>
</feature>
<keyword evidence="7 10" id="KW-0378">Hydrolase</keyword>
<dbReference type="GO" id="GO:0005975">
    <property type="term" value="P:carbohydrate metabolic process"/>
    <property type="evidence" value="ECO:0007669"/>
    <property type="project" value="InterPro"/>
</dbReference>
<evidence type="ECO:0000256" key="11">
    <source>
        <dbReference type="SAM" id="MobiDB-lite"/>
    </source>
</evidence>
<evidence type="ECO:0000256" key="8">
    <source>
        <dbReference type="ARBA" id="ARBA00023180"/>
    </source>
</evidence>
<comment type="function">
    <text evidence="2">Hydrolyzes a variety of simple alpha-D-galactoside as well as more complex molecules such as oligosaccharides and polysaccharides.</text>
</comment>
<evidence type="ECO:0000313" key="15">
    <source>
        <dbReference type="EMBL" id="KAK1847176.1"/>
    </source>
</evidence>
<name>A0AAD9AFD3_9PEZI</name>
<keyword evidence="6 13" id="KW-0732">Signal</keyword>
<dbReference type="EMBL" id="JAQOWY010000211">
    <property type="protein sequence ID" value="KAK1847176.1"/>
    <property type="molecule type" value="Genomic_DNA"/>
</dbReference>
<evidence type="ECO:0000256" key="5">
    <source>
        <dbReference type="ARBA" id="ARBA00022525"/>
    </source>
</evidence>
<dbReference type="Pfam" id="PF17801">
    <property type="entry name" value="Melibiase_C"/>
    <property type="match status" value="1"/>
</dbReference>
<keyword evidence="12" id="KW-1133">Transmembrane helix</keyword>
<feature type="compositionally biased region" description="Acidic residues" evidence="11">
    <location>
        <begin position="1514"/>
        <end position="1524"/>
    </location>
</feature>
<evidence type="ECO:0000256" key="9">
    <source>
        <dbReference type="ARBA" id="ARBA00023295"/>
    </source>
</evidence>
<comment type="caution">
    <text evidence="15">The sequence shown here is derived from an EMBL/GenBank/DDBJ whole genome shotgun (WGS) entry which is preliminary data.</text>
</comment>
<feature type="region of interest" description="Disordered" evidence="11">
    <location>
        <begin position="516"/>
        <end position="540"/>
    </location>
</feature>
<feature type="region of interest" description="Disordered" evidence="11">
    <location>
        <begin position="787"/>
        <end position="935"/>
    </location>
</feature>
<keyword evidence="10" id="KW-1015">Disulfide bond</keyword>
<dbReference type="CDD" id="cd14792">
    <property type="entry name" value="GH27"/>
    <property type="match status" value="1"/>
</dbReference>
<feature type="compositionally biased region" description="Polar residues" evidence="11">
    <location>
        <begin position="1423"/>
        <end position="1439"/>
    </location>
</feature>
<feature type="compositionally biased region" description="Polar residues" evidence="11">
    <location>
        <begin position="220"/>
        <end position="233"/>
    </location>
</feature>
<reference evidence="15" key="1">
    <citation type="submission" date="2023-01" db="EMBL/GenBank/DDBJ databases">
        <title>Colletotrichum chrysophilum M932 genome sequence.</title>
        <authorList>
            <person name="Baroncelli R."/>
        </authorList>
    </citation>
    <scope>NUCLEOTIDE SEQUENCE</scope>
    <source>
        <strain evidence="15">M932</strain>
    </source>
</reference>
<feature type="compositionally biased region" description="Low complexity" evidence="11">
    <location>
        <begin position="1077"/>
        <end position="1094"/>
    </location>
</feature>
<dbReference type="EC" id="3.2.1.22" evidence="10"/>
<feature type="region of interest" description="Disordered" evidence="11">
    <location>
        <begin position="740"/>
        <end position="773"/>
    </location>
</feature>
<dbReference type="GO" id="GO:0004557">
    <property type="term" value="F:alpha-galactosidase activity"/>
    <property type="evidence" value="ECO:0007669"/>
    <property type="project" value="UniProtKB-EC"/>
</dbReference>
<comment type="subcellular location">
    <subcellularLocation>
        <location evidence="3">Secreted</location>
    </subcellularLocation>
</comment>
<proteinExistence type="inferred from homology"/>
<dbReference type="Gene3D" id="3.20.20.70">
    <property type="entry name" value="Aldolase class I"/>
    <property type="match status" value="1"/>
</dbReference>
<dbReference type="Proteomes" id="UP001243330">
    <property type="component" value="Unassembled WGS sequence"/>
</dbReference>
<evidence type="ECO:0000256" key="2">
    <source>
        <dbReference type="ARBA" id="ARBA00003969"/>
    </source>
</evidence>
<feature type="domain" description="Alpha galactosidase C-terminal" evidence="14">
    <location>
        <begin position="414"/>
        <end position="489"/>
    </location>
</feature>
<dbReference type="PANTHER" id="PTHR11452">
    <property type="entry name" value="ALPHA-GALACTOSIDASE/ALPHA-N-ACETYLGALACTOSAMINIDASE"/>
    <property type="match status" value="1"/>
</dbReference>
<evidence type="ECO:0000256" key="10">
    <source>
        <dbReference type="RuleBase" id="RU361168"/>
    </source>
</evidence>
<dbReference type="InterPro" id="IPR000111">
    <property type="entry name" value="Glyco_hydro_27/36_CS"/>
</dbReference>
<feature type="signal peptide" evidence="13">
    <location>
        <begin position="1"/>
        <end position="23"/>
    </location>
</feature>
<feature type="compositionally biased region" description="Pro residues" evidence="11">
    <location>
        <begin position="758"/>
        <end position="771"/>
    </location>
</feature>
<dbReference type="Pfam" id="PF16499">
    <property type="entry name" value="Melibiase_2"/>
    <property type="match status" value="2"/>
</dbReference>
<evidence type="ECO:0000256" key="12">
    <source>
        <dbReference type="SAM" id="Phobius"/>
    </source>
</evidence>
<feature type="region of interest" description="Disordered" evidence="11">
    <location>
        <begin position="1130"/>
        <end position="1189"/>
    </location>
</feature>